<dbReference type="InterPro" id="IPR009288">
    <property type="entry name" value="AIG2-like_dom"/>
</dbReference>
<protein>
    <submittedName>
        <fullName evidence="2">Gamma-glutamylcyclotransferase</fullName>
    </submittedName>
</protein>
<dbReference type="SUPFAM" id="SSF110857">
    <property type="entry name" value="Gamma-glutamyl cyclotransferase-like"/>
    <property type="match status" value="1"/>
</dbReference>
<accession>A0ABV3ZWQ6</accession>
<name>A0ABV3ZWQ6_9BURK</name>
<reference evidence="2 3" key="1">
    <citation type="journal article" date="2013" name="Int. J. Syst. Evol. Microbiol.">
        <title>Comamonas guangdongensis sp. nov., isolated from subterranean forest sediment, and emended description of the genus Comamonas.</title>
        <authorList>
            <person name="Zhang J."/>
            <person name="Wang Y."/>
            <person name="Zhou S."/>
            <person name="Wu C."/>
            <person name="He J."/>
            <person name="Li F."/>
        </authorList>
    </citation>
    <scope>NUCLEOTIDE SEQUENCE [LARGE SCALE GENOMIC DNA]</scope>
    <source>
        <strain evidence="2 3">CCTCC AB2011133</strain>
    </source>
</reference>
<sequence length="181" mass="19581">MTTSQDAFVDLVEMGAPTSSRYPAAGWQACGAAYVAVYGTLRAGGVNDIARLRPGIACVGKTRLTGTLHDLGWYPGLTLQGTQTVLAEVYPMDDALEQSMDRIEGLWPEDLGEYRKRILSLPVMLASGGQQPVTLLVYEALPATVRKAPEILASDWLEWFEGQGRQHPGTAFQLNAEQGKG</sequence>
<dbReference type="Proteomes" id="UP001561046">
    <property type="component" value="Unassembled WGS sequence"/>
</dbReference>
<dbReference type="Gene3D" id="3.10.490.10">
    <property type="entry name" value="Gamma-glutamyl cyclotransferase-like"/>
    <property type="match status" value="1"/>
</dbReference>
<evidence type="ECO:0000259" key="1">
    <source>
        <dbReference type="Pfam" id="PF06094"/>
    </source>
</evidence>
<gene>
    <name evidence="2" type="ORF">AB6724_14460</name>
</gene>
<dbReference type="CDD" id="cd06661">
    <property type="entry name" value="GGCT_like"/>
    <property type="match status" value="1"/>
</dbReference>
<dbReference type="Pfam" id="PF06094">
    <property type="entry name" value="GGACT"/>
    <property type="match status" value="1"/>
</dbReference>
<feature type="domain" description="Gamma-glutamylcyclotransferase AIG2-like" evidence="1">
    <location>
        <begin position="35"/>
        <end position="157"/>
    </location>
</feature>
<evidence type="ECO:0000313" key="2">
    <source>
        <dbReference type="EMBL" id="MEX8194041.1"/>
    </source>
</evidence>
<keyword evidence="3" id="KW-1185">Reference proteome</keyword>
<comment type="caution">
    <text evidence="2">The sequence shown here is derived from an EMBL/GenBank/DDBJ whole genome shotgun (WGS) entry which is preliminary data.</text>
</comment>
<evidence type="ECO:0000313" key="3">
    <source>
        <dbReference type="Proteomes" id="UP001561046"/>
    </source>
</evidence>
<dbReference type="InterPro" id="IPR013024">
    <property type="entry name" value="GGCT-like"/>
</dbReference>
<dbReference type="EMBL" id="JBFYGN010000016">
    <property type="protein sequence ID" value="MEX8194041.1"/>
    <property type="molecule type" value="Genomic_DNA"/>
</dbReference>
<organism evidence="2 3">
    <name type="scientific">Comamonas guangdongensis</name>
    <dbReference type="NCBI Taxonomy" id="510515"/>
    <lineage>
        <taxon>Bacteria</taxon>
        <taxon>Pseudomonadati</taxon>
        <taxon>Pseudomonadota</taxon>
        <taxon>Betaproteobacteria</taxon>
        <taxon>Burkholderiales</taxon>
        <taxon>Comamonadaceae</taxon>
        <taxon>Comamonas</taxon>
    </lineage>
</organism>
<proteinExistence type="predicted"/>
<dbReference type="RefSeq" id="WP_369339226.1">
    <property type="nucleotide sequence ID" value="NZ_JBFYGN010000016.1"/>
</dbReference>
<dbReference type="InterPro" id="IPR036568">
    <property type="entry name" value="GGCT-like_sf"/>
</dbReference>